<accession>A0A4R3JCH3</accession>
<gene>
    <name evidence="14" type="ORF">EDD55_103271</name>
</gene>
<dbReference type="OrthoDB" id="9815607at2"/>
<evidence type="ECO:0000256" key="4">
    <source>
        <dbReference type="ARBA" id="ARBA00016461"/>
    </source>
</evidence>
<evidence type="ECO:0000256" key="1">
    <source>
        <dbReference type="ARBA" id="ARBA00002442"/>
    </source>
</evidence>
<evidence type="ECO:0000256" key="12">
    <source>
        <dbReference type="RuleBase" id="RU363101"/>
    </source>
</evidence>
<evidence type="ECO:0000256" key="9">
    <source>
        <dbReference type="ARBA" id="ARBA00022748"/>
    </source>
</evidence>
<keyword evidence="15" id="KW-1185">Reference proteome</keyword>
<keyword evidence="5 12" id="KW-0813">Transport</keyword>
<name>A0A4R3JCH3_9PROT</name>
<evidence type="ECO:0000256" key="11">
    <source>
        <dbReference type="ARBA" id="ARBA00023136"/>
    </source>
</evidence>
<comment type="subcellular location">
    <subcellularLocation>
        <location evidence="2 12">Cell inner membrane</location>
        <topology evidence="2 12">Single-pass membrane protein</topology>
    </subcellularLocation>
</comment>
<dbReference type="GO" id="GO:0005886">
    <property type="term" value="C:plasma membrane"/>
    <property type="evidence" value="ECO:0007669"/>
    <property type="project" value="UniProtKB-SubCell"/>
</dbReference>
<comment type="similarity">
    <text evidence="3 12">Belongs to the CcmD/CycX/HelD family.</text>
</comment>
<dbReference type="GO" id="GO:0015886">
    <property type="term" value="P:heme transport"/>
    <property type="evidence" value="ECO:0007669"/>
    <property type="project" value="InterPro"/>
</dbReference>
<evidence type="ECO:0000256" key="7">
    <source>
        <dbReference type="ARBA" id="ARBA00022519"/>
    </source>
</evidence>
<evidence type="ECO:0000256" key="8">
    <source>
        <dbReference type="ARBA" id="ARBA00022692"/>
    </source>
</evidence>
<dbReference type="NCBIfam" id="TIGR03141">
    <property type="entry name" value="cytochro_ccmD"/>
    <property type="match status" value="1"/>
</dbReference>
<dbReference type="AlphaFoldDB" id="A0A4R3JCH3"/>
<protein>
    <recommendedName>
        <fullName evidence="4 12">Heme exporter protein D</fullName>
    </recommendedName>
</protein>
<dbReference type="Pfam" id="PF04995">
    <property type="entry name" value="CcmD"/>
    <property type="match status" value="1"/>
</dbReference>
<comment type="function">
    <text evidence="1 12">Required for the export of heme to the periplasm for the biogenesis of c-type cytochromes.</text>
</comment>
<evidence type="ECO:0000256" key="6">
    <source>
        <dbReference type="ARBA" id="ARBA00022475"/>
    </source>
</evidence>
<dbReference type="GO" id="GO:0017004">
    <property type="term" value="P:cytochrome complex assembly"/>
    <property type="evidence" value="ECO:0007669"/>
    <property type="project" value="UniProtKB-KW"/>
</dbReference>
<evidence type="ECO:0000256" key="5">
    <source>
        <dbReference type="ARBA" id="ARBA00022448"/>
    </source>
</evidence>
<evidence type="ECO:0000313" key="15">
    <source>
        <dbReference type="Proteomes" id="UP000295304"/>
    </source>
</evidence>
<evidence type="ECO:0000256" key="10">
    <source>
        <dbReference type="ARBA" id="ARBA00022989"/>
    </source>
</evidence>
<evidence type="ECO:0000256" key="13">
    <source>
        <dbReference type="SAM" id="MobiDB-lite"/>
    </source>
</evidence>
<evidence type="ECO:0000313" key="14">
    <source>
        <dbReference type="EMBL" id="TCS63648.1"/>
    </source>
</evidence>
<keyword evidence="10 12" id="KW-1133">Transmembrane helix</keyword>
<dbReference type="RefSeq" id="WP_132938609.1">
    <property type="nucleotide sequence ID" value="NZ_SLZW01000003.1"/>
</dbReference>
<keyword evidence="6 12" id="KW-1003">Cell membrane</keyword>
<evidence type="ECO:0000256" key="2">
    <source>
        <dbReference type="ARBA" id="ARBA00004377"/>
    </source>
</evidence>
<keyword evidence="11 12" id="KW-0472">Membrane</keyword>
<dbReference type="Proteomes" id="UP000295304">
    <property type="component" value="Unassembled WGS sequence"/>
</dbReference>
<evidence type="ECO:0000256" key="3">
    <source>
        <dbReference type="ARBA" id="ARBA00008741"/>
    </source>
</evidence>
<reference evidence="14 15" key="1">
    <citation type="submission" date="2019-03" db="EMBL/GenBank/DDBJ databases">
        <title>Genomic Encyclopedia of Type Strains, Phase IV (KMG-IV): sequencing the most valuable type-strain genomes for metagenomic binning, comparative biology and taxonomic classification.</title>
        <authorList>
            <person name="Goeker M."/>
        </authorList>
    </citation>
    <scope>NUCLEOTIDE SEQUENCE [LARGE SCALE GENOMIC DNA]</scope>
    <source>
        <strain evidence="14 15">DSM 101688</strain>
    </source>
</reference>
<organism evidence="14 15">
    <name type="scientific">Varunaivibrio sulfuroxidans</name>
    <dbReference type="NCBI Taxonomy" id="1773489"/>
    <lineage>
        <taxon>Bacteria</taxon>
        <taxon>Pseudomonadati</taxon>
        <taxon>Pseudomonadota</taxon>
        <taxon>Alphaproteobacteria</taxon>
        <taxon>Rhodospirillales</taxon>
        <taxon>Magnetovibrionaceae</taxon>
        <taxon>Varunaivibrio</taxon>
    </lineage>
</organism>
<keyword evidence="7 12" id="KW-0997">Cell inner membrane</keyword>
<sequence length="71" mass="7792">MSQFFAMGGYAAFVWPSFILTAVVLVVMGFVSWRAMKKNESELKELQGAPRRSPRDAPATPPAGRAPKEHA</sequence>
<keyword evidence="9 12" id="KW-0201">Cytochrome c-type biogenesis</keyword>
<dbReference type="InterPro" id="IPR007078">
    <property type="entry name" value="Haem_export_protD_CcmD"/>
</dbReference>
<comment type="caution">
    <text evidence="14">The sequence shown here is derived from an EMBL/GenBank/DDBJ whole genome shotgun (WGS) entry which is preliminary data.</text>
</comment>
<dbReference type="EMBL" id="SLZW01000003">
    <property type="protein sequence ID" value="TCS63648.1"/>
    <property type="molecule type" value="Genomic_DNA"/>
</dbReference>
<keyword evidence="8 12" id="KW-0812">Transmembrane</keyword>
<feature type="transmembrane region" description="Helical" evidence="12">
    <location>
        <begin position="12"/>
        <end position="33"/>
    </location>
</feature>
<feature type="region of interest" description="Disordered" evidence="13">
    <location>
        <begin position="43"/>
        <end position="71"/>
    </location>
</feature>
<proteinExistence type="inferred from homology"/>